<comment type="caution">
    <text evidence="2">The sequence shown here is derived from an EMBL/GenBank/DDBJ whole genome shotgun (WGS) entry which is preliminary data.</text>
</comment>
<dbReference type="EMBL" id="WQLB01000023">
    <property type="protein sequence ID" value="MVN88097.1"/>
    <property type="molecule type" value="Genomic_DNA"/>
</dbReference>
<evidence type="ECO:0000313" key="3">
    <source>
        <dbReference type="Proteomes" id="UP000483286"/>
    </source>
</evidence>
<proteinExistence type="predicted"/>
<evidence type="ECO:0000256" key="1">
    <source>
        <dbReference type="SAM" id="MobiDB-lite"/>
    </source>
</evidence>
<evidence type="ECO:0000313" key="2">
    <source>
        <dbReference type="EMBL" id="MVN88097.1"/>
    </source>
</evidence>
<dbReference type="Proteomes" id="UP000483286">
    <property type="component" value="Unassembled WGS sequence"/>
</dbReference>
<reference evidence="2 3" key="1">
    <citation type="submission" date="2019-12" db="EMBL/GenBank/DDBJ databases">
        <title>Deinococcus sp. HMF7620 Genome sequencing and assembly.</title>
        <authorList>
            <person name="Kang H."/>
            <person name="Kim H."/>
            <person name="Joh K."/>
        </authorList>
    </citation>
    <scope>NUCLEOTIDE SEQUENCE [LARGE SCALE GENOMIC DNA]</scope>
    <source>
        <strain evidence="2 3">HMF7620</strain>
    </source>
</reference>
<gene>
    <name evidence="2" type="ORF">GO986_15195</name>
</gene>
<dbReference type="AlphaFoldDB" id="A0A7C9LNI1"/>
<sequence length="312" mass="34408">MTGTLTTRNLLSSQTQRGVSNAQAMGGQPLTSVSPEAAQAQVVLAQVDALMMGAGVAAAGAAGLKNLGPLSKSVQGLSSGGRYRWAAGEVNAGRLGGYIADASQDARLAKFPRNEWPAAKDFWPTLRTRTDDVPKIAKLVGMPEEEVLLAKQHLMVRYQLIRLDDGIIRVSRFEPNVEDAILWQRVTNGEELKEIEIKYLRMLVKHEHEEAKILSIHPGLMTEFLEKGDLFERLVVDLKIKGLDTDKLLLDEGKLRPVTPYRYAHIIAHQSGARQPNINIGDIYSDMGLIDVDLRYQQYMPTAKGKTLLGLK</sequence>
<feature type="region of interest" description="Disordered" evidence="1">
    <location>
        <begin position="1"/>
        <end position="30"/>
    </location>
</feature>
<dbReference type="RefSeq" id="WP_157460159.1">
    <property type="nucleotide sequence ID" value="NZ_WQLB01000023.1"/>
</dbReference>
<organism evidence="2 3">
    <name type="scientific">Deinococcus arboris</name>
    <dbReference type="NCBI Taxonomy" id="2682977"/>
    <lineage>
        <taxon>Bacteria</taxon>
        <taxon>Thermotogati</taxon>
        <taxon>Deinococcota</taxon>
        <taxon>Deinococci</taxon>
        <taxon>Deinococcales</taxon>
        <taxon>Deinococcaceae</taxon>
        <taxon>Deinococcus</taxon>
    </lineage>
</organism>
<name>A0A7C9LNI1_9DEIO</name>
<keyword evidence="3" id="KW-1185">Reference proteome</keyword>
<accession>A0A7C9LNI1</accession>
<protein>
    <submittedName>
        <fullName evidence="2">Uncharacterized protein</fullName>
    </submittedName>
</protein>